<dbReference type="GO" id="GO:0005524">
    <property type="term" value="F:ATP binding"/>
    <property type="evidence" value="ECO:0007669"/>
    <property type="project" value="UniProtKB-UniRule"/>
</dbReference>
<dbReference type="InterPro" id="IPR003593">
    <property type="entry name" value="AAA+_ATPase"/>
</dbReference>
<keyword evidence="2 11" id="KW-0547">Nucleotide-binding</keyword>
<sequence>MMILLKKAMIQKIIHPIDFYFATFISKTNPIIMLISACVSYENRNGHIFLPIEYFEKNSFFSSLNLKFIKKILIQLGKNPKWILELSKCKAVSNGTIPTPLVLFQKKIYLYKMWKAEDNILNYLYENNVSHAINISKCAKILKNLFCDNDKNIQKIAVALSLIRNVIFITGGPGTGKTTTIYKIIVALIKISNKKIKIQLSAPTGKATENLTKNLNNSVFNTFLNSEEKNNVIKNAITLHKLLGIQKISQKKFFNEKNKLDIDVLIIDEASMIDVLMMESILLALKKNTKVIFVGDYNQLSPIETGAILKNICYYSNEGYHNQTLSLLEKITNCKLSFKKNEKKTAFISDNICTLTDNYRFKKSSNINILADAIYKNDKKIIQNLFKNLIKNVYFYEVNHDQDYEKMMEFIFLNYLDYWNIIQKKVNIKEIIKSFQKNQILCILKNGLFGTRNLNKKLEEILNRKKIIKCFSIKNKLWYVGKPIMIVENNRSFGLSNGDIGISNMNSKGILQVSFLLKNQKIINIPAQILNNYQTAWAITVHKSQGSEFSNIILVLPNDDLEILKKDILYTAVTRSREKIFIFSKKKIFKMAILKKTKKENSLIKKINILNKIHETKT</sequence>
<feature type="domain" description="AAA+ ATPase" evidence="12">
    <location>
        <begin position="163"/>
        <end position="319"/>
    </location>
</feature>
<dbReference type="EMBL" id="CP034861">
    <property type="protein sequence ID" value="QCI24499.1"/>
    <property type="molecule type" value="Genomic_DNA"/>
</dbReference>
<keyword evidence="9 11" id="KW-0234">DNA repair</keyword>
<dbReference type="InterPro" id="IPR006344">
    <property type="entry name" value="RecD"/>
</dbReference>
<comment type="subunit">
    <text evidence="11">Heterotrimer of RecB, RecC and RecD. All subunits contribute to DNA-binding.</text>
</comment>
<comment type="similarity">
    <text evidence="11">Belongs to the RecD family.</text>
</comment>
<dbReference type="AlphaFoldDB" id="A0A4D6Y5R8"/>
<evidence type="ECO:0000256" key="11">
    <source>
        <dbReference type="HAMAP-Rule" id="MF_01487"/>
    </source>
</evidence>
<evidence type="ECO:0000256" key="1">
    <source>
        <dbReference type="ARBA" id="ARBA00022722"/>
    </source>
</evidence>
<evidence type="ECO:0000313" key="14">
    <source>
        <dbReference type="Proteomes" id="UP000298673"/>
    </source>
</evidence>
<dbReference type="GO" id="GO:0008854">
    <property type="term" value="F:exodeoxyribonuclease V activity"/>
    <property type="evidence" value="ECO:0007669"/>
    <property type="project" value="InterPro"/>
</dbReference>
<feature type="binding site" evidence="11">
    <location>
        <begin position="171"/>
        <end position="178"/>
    </location>
    <ligand>
        <name>ATP</name>
        <dbReference type="ChEBI" id="CHEBI:30616"/>
    </ligand>
</feature>
<comment type="function">
    <text evidence="11">A helicase/nuclease that prepares dsDNA breaks (DSB) for recombinational DNA repair. Binds to DSBs and unwinds DNA via a highly rapid and processive ATP-dependent bidirectional helicase activity. Unwinds dsDNA until it encounters a Chi (crossover hotspot instigator) sequence from the 3' direction. Cuts ssDNA a few nucleotides 3' to the Chi site. The properties and activities of the enzyme are changed at Chi. The Chi-altered holoenzyme produces a long 3'-ssDNA overhang and facilitates RecA-binding to the ssDNA for homologous DNA recombination and repair. Holoenzyme degrades any linearized DNA that is unable to undergo homologous recombination. In the holoenzyme this subunit has ssDNA-dependent ATPase and 5'-3' helicase activity. When added to pre-assembled RecBC greatly stimulates nuclease activity and augments holoenzyme processivity. Negatively regulates the RecA-loading ability of RecBCD.</text>
</comment>
<dbReference type="Proteomes" id="UP000298673">
    <property type="component" value="Chromosome"/>
</dbReference>
<evidence type="ECO:0000256" key="7">
    <source>
        <dbReference type="ARBA" id="ARBA00022840"/>
    </source>
</evidence>
<dbReference type="PANTHER" id="PTHR43788">
    <property type="entry name" value="DNA2/NAM7 HELICASE FAMILY MEMBER"/>
    <property type="match status" value="1"/>
</dbReference>
<keyword evidence="3 11" id="KW-0227">DNA damage</keyword>
<dbReference type="InterPro" id="IPR050534">
    <property type="entry name" value="Coronavir_polyprotein_1ab"/>
</dbReference>
<name>A0A4D6Y5R8_9GAMM</name>
<evidence type="ECO:0000256" key="8">
    <source>
        <dbReference type="ARBA" id="ARBA00023125"/>
    </source>
</evidence>
<dbReference type="InterPro" id="IPR027785">
    <property type="entry name" value="UvrD-like_helicase_C"/>
</dbReference>
<comment type="catalytic activity">
    <reaction evidence="11">
        <text>ATP + H2O = ADP + phosphate + H(+)</text>
        <dbReference type="Rhea" id="RHEA:13065"/>
        <dbReference type="ChEBI" id="CHEBI:15377"/>
        <dbReference type="ChEBI" id="CHEBI:15378"/>
        <dbReference type="ChEBI" id="CHEBI:30616"/>
        <dbReference type="ChEBI" id="CHEBI:43474"/>
        <dbReference type="ChEBI" id="CHEBI:456216"/>
        <dbReference type="EC" id="5.6.2.3"/>
    </reaction>
</comment>
<reference evidence="13 14" key="2">
    <citation type="submission" date="2019-05" db="EMBL/GenBank/DDBJ databases">
        <title>Genome evolution of the obligate endosymbiont Buchnera aphidicola.</title>
        <authorList>
            <person name="Moran N.A."/>
        </authorList>
    </citation>
    <scope>NUCLEOTIDE SEQUENCE [LARGE SCALE GENOMIC DNA]</scope>
    <source>
        <strain evidence="13 14">Mst</strain>
    </source>
</reference>
<dbReference type="NCBIfam" id="TIGR01447">
    <property type="entry name" value="recD"/>
    <property type="match status" value="1"/>
</dbReference>
<dbReference type="CDD" id="cd18809">
    <property type="entry name" value="SF1_C_RecD"/>
    <property type="match status" value="1"/>
</dbReference>
<evidence type="ECO:0000256" key="3">
    <source>
        <dbReference type="ARBA" id="ARBA00022763"/>
    </source>
</evidence>
<evidence type="ECO:0000256" key="6">
    <source>
        <dbReference type="ARBA" id="ARBA00022839"/>
    </source>
</evidence>
<dbReference type="EC" id="5.6.2.3" evidence="11"/>
<keyword evidence="5 11" id="KW-0347">Helicase</keyword>
<organism evidence="13 14">
    <name type="scientific">Buchnera aphidicola</name>
    <name type="common">Muscaphis stroyani</name>
    <dbReference type="NCBI Taxonomy" id="1241869"/>
    <lineage>
        <taxon>Bacteria</taxon>
        <taxon>Pseudomonadati</taxon>
        <taxon>Pseudomonadota</taxon>
        <taxon>Gammaproteobacteria</taxon>
        <taxon>Enterobacterales</taxon>
        <taxon>Erwiniaceae</taxon>
        <taxon>Buchnera</taxon>
    </lineage>
</organism>
<proteinExistence type="inferred from homology"/>
<dbReference type="PANTHER" id="PTHR43788:SF6">
    <property type="entry name" value="DNA HELICASE B"/>
    <property type="match status" value="1"/>
</dbReference>
<comment type="miscellaneous">
    <text evidence="11">In the RecBCD complex, RecB has a slow 3'-5' helicase, an exonuclease activity and loads RecA onto ssDNA, RecD has a fast 5'-3' helicase activity, while RecC stimulates the ATPase and processivity of the RecB helicase and contributes to recognition of the Chi site.</text>
</comment>
<dbReference type="SMART" id="SM00382">
    <property type="entry name" value="AAA"/>
    <property type="match status" value="1"/>
</dbReference>
<dbReference type="InterPro" id="IPR041851">
    <property type="entry name" value="RecD_N_sf"/>
</dbReference>
<evidence type="ECO:0000256" key="9">
    <source>
        <dbReference type="ARBA" id="ARBA00023204"/>
    </source>
</evidence>
<dbReference type="SUPFAM" id="SSF52540">
    <property type="entry name" value="P-loop containing nucleoside triphosphate hydrolases"/>
    <property type="match status" value="2"/>
</dbReference>
<dbReference type="Pfam" id="PF13245">
    <property type="entry name" value="AAA_19"/>
    <property type="match status" value="1"/>
</dbReference>
<dbReference type="GO" id="GO:0003677">
    <property type="term" value="F:DNA binding"/>
    <property type="evidence" value="ECO:0007669"/>
    <property type="project" value="UniProtKB-UniRule"/>
</dbReference>
<reference evidence="13 14" key="1">
    <citation type="submission" date="2018-12" db="EMBL/GenBank/DDBJ databases">
        <authorList>
            <person name="Chong R.A."/>
        </authorList>
    </citation>
    <scope>NUCLEOTIDE SEQUENCE [LARGE SCALE GENOMIC DNA]</scope>
    <source>
        <strain evidence="13 14">Mst</strain>
    </source>
</reference>
<evidence type="ECO:0000256" key="10">
    <source>
        <dbReference type="ARBA" id="ARBA00023235"/>
    </source>
</evidence>
<dbReference type="GO" id="GO:0043139">
    <property type="term" value="F:5'-3' DNA helicase activity"/>
    <property type="evidence" value="ECO:0007669"/>
    <property type="project" value="UniProtKB-UniRule"/>
</dbReference>
<evidence type="ECO:0000259" key="12">
    <source>
        <dbReference type="SMART" id="SM00382"/>
    </source>
</evidence>
<keyword evidence="10 11" id="KW-0413">Isomerase</keyword>
<keyword evidence="6 11" id="KW-0269">Exonuclease</keyword>
<dbReference type="HAMAP" id="MF_01487">
    <property type="entry name" value="RecD"/>
    <property type="match status" value="1"/>
</dbReference>
<keyword evidence="8 11" id="KW-0238">DNA-binding</keyword>
<dbReference type="Gene3D" id="3.40.50.300">
    <property type="entry name" value="P-loop containing nucleotide triphosphate hydrolases"/>
    <property type="match status" value="3"/>
</dbReference>
<accession>A0A4D6Y5R8</accession>
<protein>
    <recommendedName>
        <fullName evidence="11">RecBCD enzyme subunit RecD</fullName>
        <ecNumber evidence="11">5.6.2.3</ecNumber>
    </recommendedName>
    <alternativeName>
        <fullName evidence="11">DNA 5'-3' helicase subunit RecD</fullName>
    </alternativeName>
    <alternativeName>
        <fullName evidence="11">Exonuclease V subunit RecD</fullName>
        <shortName evidence="11">ExoV subunit RecD</shortName>
    </alternativeName>
    <alternativeName>
        <fullName evidence="11">Helicase/nuclease RecBCD subunit RecD</fullName>
    </alternativeName>
</protein>
<dbReference type="GO" id="GO:0017116">
    <property type="term" value="F:single-stranded DNA helicase activity"/>
    <property type="evidence" value="ECO:0007669"/>
    <property type="project" value="TreeGrafter"/>
</dbReference>
<evidence type="ECO:0000256" key="4">
    <source>
        <dbReference type="ARBA" id="ARBA00022801"/>
    </source>
</evidence>
<dbReference type="RefSeq" id="WP_158343798.1">
    <property type="nucleotide sequence ID" value="NZ_CP034861.1"/>
</dbReference>
<dbReference type="InterPro" id="IPR049550">
    <property type="entry name" value="RecD_N"/>
</dbReference>
<dbReference type="Pfam" id="PF13538">
    <property type="entry name" value="UvrD_C_2"/>
    <property type="match status" value="1"/>
</dbReference>
<evidence type="ECO:0000313" key="13">
    <source>
        <dbReference type="EMBL" id="QCI24499.1"/>
    </source>
</evidence>
<keyword evidence="4 11" id="KW-0378">Hydrolase</keyword>
<dbReference type="OrthoDB" id="9803432at2"/>
<dbReference type="Pfam" id="PF21185">
    <property type="entry name" value="RecD_N"/>
    <property type="match status" value="1"/>
</dbReference>
<evidence type="ECO:0000256" key="5">
    <source>
        <dbReference type="ARBA" id="ARBA00022806"/>
    </source>
</evidence>
<dbReference type="GO" id="GO:0009338">
    <property type="term" value="C:exodeoxyribonuclease V complex"/>
    <property type="evidence" value="ECO:0007669"/>
    <property type="project" value="InterPro"/>
</dbReference>
<evidence type="ECO:0000256" key="2">
    <source>
        <dbReference type="ARBA" id="ARBA00022741"/>
    </source>
</evidence>
<gene>
    <name evidence="11 13" type="primary">recD</name>
    <name evidence="13" type="ORF">D9V75_02195</name>
</gene>
<dbReference type="Gene3D" id="1.10.10.1020">
    <property type="entry name" value="RecBCD complex, subunit RecD, N-terminal domain"/>
    <property type="match status" value="1"/>
</dbReference>
<dbReference type="InterPro" id="IPR027417">
    <property type="entry name" value="P-loop_NTPase"/>
</dbReference>
<dbReference type="GO" id="GO:0000724">
    <property type="term" value="P:double-strand break repair via homologous recombination"/>
    <property type="evidence" value="ECO:0007669"/>
    <property type="project" value="UniProtKB-UniRule"/>
</dbReference>
<dbReference type="GO" id="GO:0016887">
    <property type="term" value="F:ATP hydrolysis activity"/>
    <property type="evidence" value="ECO:0007669"/>
    <property type="project" value="RHEA"/>
</dbReference>
<keyword evidence="7 11" id="KW-0067">ATP-binding</keyword>
<keyword evidence="1 11" id="KW-0540">Nuclease</keyword>